<dbReference type="Gene3D" id="1.10.1660.10">
    <property type="match status" value="1"/>
</dbReference>
<feature type="domain" description="HTH merR-type" evidence="7">
    <location>
        <begin position="26"/>
        <end position="93"/>
    </location>
</feature>
<keyword evidence="4" id="KW-0804">Transcription</keyword>
<evidence type="ECO:0000313" key="9">
    <source>
        <dbReference type="Proteomes" id="UP000016511"/>
    </source>
</evidence>
<dbReference type="EMBL" id="AWSJ01000284">
    <property type="protein sequence ID" value="ERI07299.1"/>
    <property type="molecule type" value="Genomic_DNA"/>
</dbReference>
<feature type="region of interest" description="Disordered" evidence="5">
    <location>
        <begin position="1"/>
        <end position="22"/>
    </location>
</feature>
<comment type="caution">
    <text evidence="8">The sequence shown here is derived from an EMBL/GenBank/DDBJ whole genome shotgun (WGS) entry which is preliminary data.</text>
</comment>
<dbReference type="GO" id="GO:0003677">
    <property type="term" value="F:DNA binding"/>
    <property type="evidence" value="ECO:0007669"/>
    <property type="project" value="UniProtKB-KW"/>
</dbReference>
<dbReference type="PATRIC" id="fig|649747.3.peg.4173"/>
<evidence type="ECO:0000256" key="2">
    <source>
        <dbReference type="ARBA" id="ARBA00023015"/>
    </source>
</evidence>
<evidence type="ECO:0000256" key="4">
    <source>
        <dbReference type="ARBA" id="ARBA00023163"/>
    </source>
</evidence>
<evidence type="ECO:0000256" key="1">
    <source>
        <dbReference type="ARBA" id="ARBA00022491"/>
    </source>
</evidence>
<dbReference type="InterPro" id="IPR000551">
    <property type="entry name" value="MerR-type_HTH_dom"/>
</dbReference>
<feature type="domain" description="DUF3967" evidence="6">
    <location>
        <begin position="157"/>
        <end position="192"/>
    </location>
</feature>
<evidence type="ECO:0008006" key="10">
    <source>
        <dbReference type="Google" id="ProtNLM"/>
    </source>
</evidence>
<keyword evidence="3" id="KW-0238">DNA-binding</keyword>
<sequence length="193" mass="22809">MKQEVSNNLSESENQHDKKQGAPLLTVKEVASLVDESVHVVRNWLKEFKTYIPLEKSDAGYNLFNEQAINVIQTIKELHRKNGYSIKQIEHYLMTGGKEFVPRPSPAAEELLANELKEIRSNMKEIHNMLEQQEKFNRALVEKLDKQQQYIDESIKSRDEILMKTIRELQETKRIEAAKEEENPNKKWWKFWN</sequence>
<dbReference type="Pfam" id="PF13152">
    <property type="entry name" value="DUF3967"/>
    <property type="match status" value="1"/>
</dbReference>
<dbReference type="eggNOG" id="ENOG5033KQE">
    <property type="taxonomic scope" value="Bacteria"/>
</dbReference>
<evidence type="ECO:0000259" key="6">
    <source>
        <dbReference type="Pfam" id="PF13152"/>
    </source>
</evidence>
<dbReference type="PANTHER" id="PTHR30204:SF69">
    <property type="entry name" value="MERR-FAMILY TRANSCRIPTIONAL REGULATOR"/>
    <property type="match status" value="1"/>
</dbReference>
<reference evidence="8 9" key="1">
    <citation type="submission" date="2013-08" db="EMBL/GenBank/DDBJ databases">
        <authorList>
            <person name="Weinstock G."/>
            <person name="Sodergren E."/>
            <person name="Wylie T."/>
            <person name="Fulton L."/>
            <person name="Fulton R."/>
            <person name="Fronick C."/>
            <person name="O'Laughlin M."/>
            <person name="Godfrey J."/>
            <person name="Miner T."/>
            <person name="Herter B."/>
            <person name="Appelbaum E."/>
            <person name="Cordes M."/>
            <person name="Lek S."/>
            <person name="Wollam A."/>
            <person name="Pepin K.H."/>
            <person name="Palsikar V.B."/>
            <person name="Mitreva M."/>
            <person name="Wilson R.K."/>
        </authorList>
    </citation>
    <scope>NUCLEOTIDE SEQUENCE [LARGE SCALE GENOMIC DNA]</scope>
    <source>
        <strain evidence="8 9">ATCC 12856</strain>
    </source>
</reference>
<dbReference type="GO" id="GO:0003700">
    <property type="term" value="F:DNA-binding transcription factor activity"/>
    <property type="evidence" value="ECO:0007669"/>
    <property type="project" value="InterPro"/>
</dbReference>
<dbReference type="Proteomes" id="UP000016511">
    <property type="component" value="Unassembled WGS sequence"/>
</dbReference>
<feature type="compositionally biased region" description="Polar residues" evidence="5">
    <location>
        <begin position="1"/>
        <end position="12"/>
    </location>
</feature>
<gene>
    <name evidence="8" type="ORF">HMPREF0083_04632</name>
</gene>
<name>U1WFJ6_ANEAE</name>
<dbReference type="SUPFAM" id="SSF46955">
    <property type="entry name" value="Putative DNA-binding domain"/>
    <property type="match status" value="1"/>
</dbReference>
<dbReference type="Pfam" id="PF13411">
    <property type="entry name" value="MerR_1"/>
    <property type="match status" value="1"/>
</dbReference>
<keyword evidence="9" id="KW-1185">Reference proteome</keyword>
<dbReference type="HOGENOM" id="CLU_1406197_0_0_9"/>
<dbReference type="PANTHER" id="PTHR30204">
    <property type="entry name" value="REDOX-CYCLING DRUG-SENSING TRANSCRIPTIONAL ACTIVATOR SOXR"/>
    <property type="match status" value="1"/>
</dbReference>
<evidence type="ECO:0000259" key="7">
    <source>
        <dbReference type="Pfam" id="PF13411"/>
    </source>
</evidence>
<dbReference type="InterPro" id="IPR025052">
    <property type="entry name" value="DUF3967"/>
</dbReference>
<organism evidence="8 9">
    <name type="scientific">Aneurinibacillus aneurinilyticus ATCC 12856</name>
    <dbReference type="NCBI Taxonomy" id="649747"/>
    <lineage>
        <taxon>Bacteria</taxon>
        <taxon>Bacillati</taxon>
        <taxon>Bacillota</taxon>
        <taxon>Bacilli</taxon>
        <taxon>Bacillales</taxon>
        <taxon>Paenibacillaceae</taxon>
        <taxon>Aneurinibacillus group</taxon>
        <taxon>Aneurinibacillus</taxon>
    </lineage>
</organism>
<evidence type="ECO:0000256" key="5">
    <source>
        <dbReference type="SAM" id="MobiDB-lite"/>
    </source>
</evidence>
<keyword evidence="2" id="KW-0805">Transcription regulation</keyword>
<keyword evidence="1" id="KW-0678">Repressor</keyword>
<proteinExistence type="predicted"/>
<dbReference type="AlphaFoldDB" id="U1WFJ6"/>
<dbReference type="STRING" id="649747.HMPREF0083_04632"/>
<evidence type="ECO:0000256" key="3">
    <source>
        <dbReference type="ARBA" id="ARBA00023125"/>
    </source>
</evidence>
<protein>
    <recommendedName>
        <fullName evidence="10">HTH merR-type domain-containing protein</fullName>
    </recommendedName>
</protein>
<dbReference type="InterPro" id="IPR009061">
    <property type="entry name" value="DNA-bd_dom_put_sf"/>
</dbReference>
<evidence type="ECO:0000313" key="8">
    <source>
        <dbReference type="EMBL" id="ERI07299.1"/>
    </source>
</evidence>
<accession>U1WFJ6</accession>
<dbReference type="InterPro" id="IPR047057">
    <property type="entry name" value="MerR_fam"/>
</dbReference>